<protein>
    <submittedName>
        <fullName evidence="2">Uncharacterized protein</fullName>
    </submittedName>
</protein>
<evidence type="ECO:0000313" key="3">
    <source>
        <dbReference type="Proteomes" id="UP000019335"/>
    </source>
</evidence>
<evidence type="ECO:0000313" key="2">
    <source>
        <dbReference type="EMBL" id="EWM26582.1"/>
    </source>
</evidence>
<comment type="caution">
    <text evidence="2">The sequence shown here is derived from an EMBL/GenBank/DDBJ whole genome shotgun (WGS) entry which is preliminary data.</text>
</comment>
<feature type="region of interest" description="Disordered" evidence="1">
    <location>
        <begin position="365"/>
        <end position="384"/>
    </location>
</feature>
<gene>
    <name evidence="2" type="ORF">Naga_100001g126</name>
</gene>
<name>W7TKG9_9STRA</name>
<reference evidence="2 3" key="1">
    <citation type="journal article" date="2014" name="Mol. Plant">
        <title>Chromosome Scale Genome Assembly and Transcriptome Profiling of Nannochloropsis gaditana in Nitrogen Depletion.</title>
        <authorList>
            <person name="Corteggiani Carpinelli E."/>
            <person name="Telatin A."/>
            <person name="Vitulo N."/>
            <person name="Forcato C."/>
            <person name="D'Angelo M."/>
            <person name="Schiavon R."/>
            <person name="Vezzi A."/>
            <person name="Giacometti G.M."/>
            <person name="Morosinotto T."/>
            <person name="Valle G."/>
        </authorList>
    </citation>
    <scope>NUCLEOTIDE SEQUENCE [LARGE SCALE GENOMIC DNA]</scope>
    <source>
        <strain evidence="2 3">B-31</strain>
    </source>
</reference>
<feature type="region of interest" description="Disordered" evidence="1">
    <location>
        <begin position="332"/>
        <end position="351"/>
    </location>
</feature>
<dbReference type="AlphaFoldDB" id="W7TKG9"/>
<accession>W7TKG9</accession>
<evidence type="ECO:0000256" key="1">
    <source>
        <dbReference type="SAM" id="MobiDB-lite"/>
    </source>
</evidence>
<sequence>MESSSGKCGYDLIEIVMDLIVSSRFFAALATQDPHAAVQRLQNRLREQKPASGELSVLDNLISPFLLLAAAEKMHNLGVDLIDSCVKPEAMYADVDKDLGTLLQLFDTKSTQSLATLLRNMRLVVGLRLWLCRWEGLRKEEPPNFMLHWRDLVSAEAETVALSLQSLVLMNSYPYQFLSVVAKLVALRAKLLRWKAATAAHGPASARGVAVGETRLRVLIRQFYHLVYKLPFRFDKIADQVMDLSQYNTEILGLCGTLDSPFQYSSPRRDRADGGKTETSSCNPYMDLIVDFLLSYGPTAQICVAIFLSSKGSGTGEASVTRGLEENCSYALPVGPDEEIPSSPQRKRPDRRDFLPVFSMTSFQAATGGRRSDSEHPPPMLSSLSSSLADAAIPRLNSGAVSSFSSGLQPDSRSQIAEDGKQCLVGEGGLPHWFWDLCRCSGLWPAIQGRIPEGGAQRFSLLGVGSKEHGTCTPSAPMDGTFIHQSGRTMAYSYFVAHISPWERLVVAFGDRTRPATDRVVLTFLMAALSILKDSVAFRLL</sequence>
<dbReference type="Proteomes" id="UP000019335">
    <property type="component" value="Chromosome 8"/>
</dbReference>
<proteinExistence type="predicted"/>
<organism evidence="2 3">
    <name type="scientific">Nannochloropsis gaditana</name>
    <dbReference type="NCBI Taxonomy" id="72520"/>
    <lineage>
        <taxon>Eukaryota</taxon>
        <taxon>Sar</taxon>
        <taxon>Stramenopiles</taxon>
        <taxon>Ochrophyta</taxon>
        <taxon>Eustigmatophyceae</taxon>
        <taxon>Eustigmatales</taxon>
        <taxon>Monodopsidaceae</taxon>
        <taxon>Nannochloropsis</taxon>
    </lineage>
</organism>
<keyword evidence="3" id="KW-1185">Reference proteome</keyword>
<dbReference type="EMBL" id="AZIL01000609">
    <property type="protein sequence ID" value="EWM26582.1"/>
    <property type="molecule type" value="Genomic_DNA"/>
</dbReference>